<feature type="non-terminal residue" evidence="1">
    <location>
        <position position="124"/>
    </location>
</feature>
<protein>
    <submittedName>
        <fullName evidence="1">Uncharacterized protein</fullName>
    </submittedName>
</protein>
<proteinExistence type="predicted"/>
<name>A0A813EN73_POLGL</name>
<feature type="non-terminal residue" evidence="1">
    <location>
        <position position="1"/>
    </location>
</feature>
<evidence type="ECO:0000313" key="1">
    <source>
        <dbReference type="EMBL" id="CAE8602512.1"/>
    </source>
</evidence>
<dbReference type="EMBL" id="CAJNNV010014366">
    <property type="protein sequence ID" value="CAE8602512.1"/>
    <property type="molecule type" value="Genomic_DNA"/>
</dbReference>
<dbReference type="AlphaFoldDB" id="A0A813EN73"/>
<reference evidence="1" key="1">
    <citation type="submission" date="2021-02" db="EMBL/GenBank/DDBJ databases">
        <authorList>
            <person name="Dougan E. K."/>
            <person name="Rhodes N."/>
            <person name="Thang M."/>
            <person name="Chan C."/>
        </authorList>
    </citation>
    <scope>NUCLEOTIDE SEQUENCE</scope>
</reference>
<dbReference type="Proteomes" id="UP000654075">
    <property type="component" value="Unassembled WGS sequence"/>
</dbReference>
<evidence type="ECO:0000313" key="2">
    <source>
        <dbReference type="Proteomes" id="UP000654075"/>
    </source>
</evidence>
<keyword evidence="2" id="KW-1185">Reference proteome</keyword>
<sequence length="124" mass="13716">IHLAIIRCACFEHLEGEPLFTAVSAGFGKFECERLLKPSGIELMNLPRAANIEVSVFRRRSGADGERTKQMLYHGLVSLAAVRTLFWTPSVAEGEASTPPEVEQPLVWESWLGLFSSEVDLGNQ</sequence>
<organism evidence="1 2">
    <name type="scientific">Polarella glacialis</name>
    <name type="common">Dinoflagellate</name>
    <dbReference type="NCBI Taxonomy" id="89957"/>
    <lineage>
        <taxon>Eukaryota</taxon>
        <taxon>Sar</taxon>
        <taxon>Alveolata</taxon>
        <taxon>Dinophyceae</taxon>
        <taxon>Suessiales</taxon>
        <taxon>Suessiaceae</taxon>
        <taxon>Polarella</taxon>
    </lineage>
</organism>
<accession>A0A813EN73</accession>
<gene>
    <name evidence="1" type="ORF">PGLA1383_LOCUS20753</name>
</gene>
<comment type="caution">
    <text evidence="1">The sequence shown here is derived from an EMBL/GenBank/DDBJ whole genome shotgun (WGS) entry which is preliminary data.</text>
</comment>